<keyword evidence="3" id="KW-0010">Activator</keyword>
<dbReference type="InterPro" id="IPR003313">
    <property type="entry name" value="AraC-bd"/>
</dbReference>
<comment type="caution">
    <text evidence="6">The sequence shown here is derived from an EMBL/GenBank/DDBJ whole genome shotgun (WGS) entry which is preliminary data.</text>
</comment>
<dbReference type="AlphaFoldDB" id="A0AAJ2ERN8"/>
<keyword evidence="1" id="KW-0805">Transcription regulation</keyword>
<dbReference type="Pfam" id="PF12833">
    <property type="entry name" value="HTH_18"/>
    <property type="match status" value="1"/>
</dbReference>
<dbReference type="PANTHER" id="PTHR46796">
    <property type="entry name" value="HTH-TYPE TRANSCRIPTIONAL ACTIVATOR RHAS-RELATED"/>
    <property type="match status" value="1"/>
</dbReference>
<dbReference type="InterPro" id="IPR050204">
    <property type="entry name" value="AraC_XylS_family_regulators"/>
</dbReference>
<accession>A0AAJ2ERN8</accession>
<organism evidence="6 7">
    <name type="scientific">Agrobacterium larrymoorei</name>
    <dbReference type="NCBI Taxonomy" id="160699"/>
    <lineage>
        <taxon>Bacteria</taxon>
        <taxon>Pseudomonadati</taxon>
        <taxon>Pseudomonadota</taxon>
        <taxon>Alphaproteobacteria</taxon>
        <taxon>Hyphomicrobiales</taxon>
        <taxon>Rhizobiaceae</taxon>
        <taxon>Rhizobium/Agrobacterium group</taxon>
        <taxon>Agrobacterium</taxon>
    </lineage>
</organism>
<dbReference type="PROSITE" id="PS01124">
    <property type="entry name" value="HTH_ARAC_FAMILY_2"/>
    <property type="match status" value="1"/>
</dbReference>
<dbReference type="InterPro" id="IPR018060">
    <property type="entry name" value="HTH_AraC"/>
</dbReference>
<dbReference type="Pfam" id="PF02311">
    <property type="entry name" value="AraC_binding"/>
    <property type="match status" value="1"/>
</dbReference>
<dbReference type="GO" id="GO:0043565">
    <property type="term" value="F:sequence-specific DNA binding"/>
    <property type="evidence" value="ECO:0007669"/>
    <property type="project" value="InterPro"/>
</dbReference>
<dbReference type="RefSeq" id="WP_309771106.1">
    <property type="nucleotide sequence ID" value="NZ_JAVIZC010000003.1"/>
</dbReference>
<dbReference type="SUPFAM" id="SSF51215">
    <property type="entry name" value="Regulatory protein AraC"/>
    <property type="match status" value="1"/>
</dbReference>
<dbReference type="InterPro" id="IPR037923">
    <property type="entry name" value="HTH-like"/>
</dbReference>
<name>A0AAJ2ERN8_9HYPH</name>
<evidence type="ECO:0000313" key="6">
    <source>
        <dbReference type="EMBL" id="MDR6102385.1"/>
    </source>
</evidence>
<protein>
    <submittedName>
        <fullName evidence="6">AraC-like DNA-binding protein</fullName>
    </submittedName>
</protein>
<dbReference type="GO" id="GO:0003700">
    <property type="term" value="F:DNA-binding transcription factor activity"/>
    <property type="evidence" value="ECO:0007669"/>
    <property type="project" value="InterPro"/>
</dbReference>
<proteinExistence type="predicted"/>
<dbReference type="SUPFAM" id="SSF46689">
    <property type="entry name" value="Homeodomain-like"/>
    <property type="match status" value="2"/>
</dbReference>
<dbReference type="InterPro" id="IPR009057">
    <property type="entry name" value="Homeodomain-like_sf"/>
</dbReference>
<keyword evidence="4" id="KW-0804">Transcription</keyword>
<evidence type="ECO:0000256" key="1">
    <source>
        <dbReference type="ARBA" id="ARBA00023015"/>
    </source>
</evidence>
<dbReference type="Gene3D" id="1.10.10.60">
    <property type="entry name" value="Homeodomain-like"/>
    <property type="match status" value="1"/>
</dbReference>
<evidence type="ECO:0000256" key="2">
    <source>
        <dbReference type="ARBA" id="ARBA00023125"/>
    </source>
</evidence>
<evidence type="ECO:0000313" key="7">
    <source>
        <dbReference type="Proteomes" id="UP001255601"/>
    </source>
</evidence>
<dbReference type="EMBL" id="JAVIZC010000003">
    <property type="protein sequence ID" value="MDR6102385.1"/>
    <property type="molecule type" value="Genomic_DNA"/>
</dbReference>
<dbReference type="SMART" id="SM00342">
    <property type="entry name" value="HTH_ARAC"/>
    <property type="match status" value="1"/>
</dbReference>
<evidence type="ECO:0000256" key="4">
    <source>
        <dbReference type="ARBA" id="ARBA00023163"/>
    </source>
</evidence>
<feature type="domain" description="HTH araC/xylS-type" evidence="5">
    <location>
        <begin position="202"/>
        <end position="299"/>
    </location>
</feature>
<evidence type="ECO:0000256" key="3">
    <source>
        <dbReference type="ARBA" id="ARBA00023159"/>
    </source>
</evidence>
<dbReference type="InterPro" id="IPR018062">
    <property type="entry name" value="HTH_AraC-typ_CS"/>
</dbReference>
<reference evidence="6" key="1">
    <citation type="submission" date="2023-08" db="EMBL/GenBank/DDBJ databases">
        <title>Functional and genomic diversity of the sorghum phyllosphere microbiome.</title>
        <authorList>
            <person name="Shade A."/>
        </authorList>
    </citation>
    <scope>NUCLEOTIDE SEQUENCE</scope>
    <source>
        <strain evidence="6">SORGH_AS_0974</strain>
    </source>
</reference>
<evidence type="ECO:0000259" key="5">
    <source>
        <dbReference type="PROSITE" id="PS01124"/>
    </source>
</evidence>
<dbReference type="PANTHER" id="PTHR46796:SF2">
    <property type="entry name" value="TRANSCRIPTIONAL REGULATORY PROTEIN"/>
    <property type="match status" value="1"/>
</dbReference>
<keyword evidence="2 6" id="KW-0238">DNA-binding</keyword>
<sequence>MMIAILVSNMSYSFEGIADIEQLAVQRALGLERSCVDFQPGVRVVAESKGIERTEVRFHGNGFTPHRHDTYALGLTLHGVQTFRYRGVERFSVPGNVIVLHPDEVHDGAAGTDAGLIYRMVYMPPELIGAIDGYSRSLPFVPDPVVANAELSGALAYILSDLDHEPDDLAKDDAIQRIATILSREAGEPRKRVTKVAQSAVLQARDFLLSHSDEPVRSATLEAITGLDRYALARHFRQVLGTSPHRYLVMRRLARSKQLLLAGGSLAGAAVEAGFADQAHLTRHFRDAFGITPGRWLALQDGRP</sequence>
<dbReference type="Proteomes" id="UP001255601">
    <property type="component" value="Unassembled WGS sequence"/>
</dbReference>
<gene>
    <name evidence="6" type="ORF">QE369_002582</name>
</gene>
<dbReference type="PROSITE" id="PS00041">
    <property type="entry name" value="HTH_ARAC_FAMILY_1"/>
    <property type="match status" value="1"/>
</dbReference>